<evidence type="ECO:0000313" key="3">
    <source>
        <dbReference type="Proteomes" id="UP000583266"/>
    </source>
</evidence>
<organism evidence="2 3">
    <name type="scientific">Chitinophaga fulva</name>
    <dbReference type="NCBI Taxonomy" id="2728842"/>
    <lineage>
        <taxon>Bacteria</taxon>
        <taxon>Pseudomonadati</taxon>
        <taxon>Bacteroidota</taxon>
        <taxon>Chitinophagia</taxon>
        <taxon>Chitinophagales</taxon>
        <taxon>Chitinophagaceae</taxon>
        <taxon>Chitinophaga</taxon>
    </lineage>
</organism>
<dbReference type="InterPro" id="IPR006121">
    <property type="entry name" value="HMA_dom"/>
</dbReference>
<dbReference type="InterPro" id="IPR036163">
    <property type="entry name" value="HMA_dom_sf"/>
</dbReference>
<dbReference type="Gene3D" id="3.30.70.100">
    <property type="match status" value="1"/>
</dbReference>
<evidence type="ECO:0000259" key="1">
    <source>
        <dbReference type="Pfam" id="PF00403"/>
    </source>
</evidence>
<gene>
    <name evidence="2" type="ORF">HHL17_27775</name>
</gene>
<dbReference type="Pfam" id="PF00403">
    <property type="entry name" value="HMA"/>
    <property type="match status" value="1"/>
</dbReference>
<comment type="caution">
    <text evidence="2">The sequence shown here is derived from an EMBL/GenBank/DDBJ whole genome shotgun (WGS) entry which is preliminary data.</text>
</comment>
<protein>
    <submittedName>
        <fullName evidence="2">Heavy-metal-associated domain-containing protein</fullName>
    </submittedName>
</protein>
<dbReference type="EMBL" id="JABBGC010000003">
    <property type="protein sequence ID" value="NML41025.1"/>
    <property type="molecule type" value="Genomic_DNA"/>
</dbReference>
<dbReference type="SUPFAM" id="SSF55008">
    <property type="entry name" value="HMA, heavy metal-associated domain"/>
    <property type="match status" value="1"/>
</dbReference>
<name>A0A848GQX8_9BACT</name>
<dbReference type="RefSeq" id="WP_169228085.1">
    <property type="nucleotide sequence ID" value="NZ_JABBGC010000003.1"/>
</dbReference>
<keyword evidence="3" id="KW-1185">Reference proteome</keyword>
<proteinExistence type="predicted"/>
<dbReference type="AlphaFoldDB" id="A0A848GQX8"/>
<dbReference type="Proteomes" id="UP000583266">
    <property type="component" value="Unassembled WGS sequence"/>
</dbReference>
<evidence type="ECO:0000313" key="2">
    <source>
        <dbReference type="EMBL" id="NML41025.1"/>
    </source>
</evidence>
<dbReference type="GO" id="GO:0046872">
    <property type="term" value="F:metal ion binding"/>
    <property type="evidence" value="ECO:0007669"/>
    <property type="project" value="InterPro"/>
</dbReference>
<reference evidence="2 3" key="1">
    <citation type="submission" date="2020-04" db="EMBL/GenBank/DDBJ databases">
        <title>Chitinophaga sp. G-6-1-13 sp. nov., isolated from soil.</title>
        <authorList>
            <person name="Dahal R.H."/>
            <person name="Chaudhary D.K."/>
        </authorList>
    </citation>
    <scope>NUCLEOTIDE SEQUENCE [LARGE SCALE GENOMIC DNA]</scope>
    <source>
        <strain evidence="2 3">G-6-1-13</strain>
    </source>
</reference>
<dbReference type="CDD" id="cd00371">
    <property type="entry name" value="HMA"/>
    <property type="match status" value="1"/>
</dbReference>
<feature type="domain" description="HMA" evidence="1">
    <location>
        <begin position="6"/>
        <end position="62"/>
    </location>
</feature>
<sequence>MKNQIFNVPTMKSAHCQATVTKAIEAVEGAGIQHIGPGTVTVTLASDDLQETVFTAIEKAGYRVHLNEQ</sequence>
<accession>A0A848GQX8</accession>